<evidence type="ECO:0000313" key="1">
    <source>
        <dbReference type="EMBL" id="GIY20454.1"/>
    </source>
</evidence>
<dbReference type="AlphaFoldDB" id="A0AAV4RIW0"/>
<dbReference type="Proteomes" id="UP001054945">
    <property type="component" value="Unassembled WGS sequence"/>
</dbReference>
<evidence type="ECO:0000313" key="2">
    <source>
        <dbReference type="Proteomes" id="UP001054945"/>
    </source>
</evidence>
<keyword evidence="2" id="KW-1185">Reference proteome</keyword>
<accession>A0AAV4RIW0</accession>
<organism evidence="1 2">
    <name type="scientific">Caerostris extrusa</name>
    <name type="common">Bark spider</name>
    <name type="synonym">Caerostris bankana</name>
    <dbReference type="NCBI Taxonomy" id="172846"/>
    <lineage>
        <taxon>Eukaryota</taxon>
        <taxon>Metazoa</taxon>
        <taxon>Ecdysozoa</taxon>
        <taxon>Arthropoda</taxon>
        <taxon>Chelicerata</taxon>
        <taxon>Arachnida</taxon>
        <taxon>Araneae</taxon>
        <taxon>Araneomorphae</taxon>
        <taxon>Entelegynae</taxon>
        <taxon>Araneoidea</taxon>
        <taxon>Araneidae</taxon>
        <taxon>Caerostris</taxon>
    </lineage>
</organism>
<proteinExistence type="predicted"/>
<gene>
    <name evidence="1" type="ORF">CEXT_225811</name>
</gene>
<reference evidence="1 2" key="1">
    <citation type="submission" date="2021-06" db="EMBL/GenBank/DDBJ databases">
        <title>Caerostris extrusa draft genome.</title>
        <authorList>
            <person name="Kono N."/>
            <person name="Arakawa K."/>
        </authorList>
    </citation>
    <scope>NUCLEOTIDE SEQUENCE [LARGE SCALE GENOMIC DNA]</scope>
</reference>
<protein>
    <submittedName>
        <fullName evidence="1">Uncharacterized protein</fullName>
    </submittedName>
</protein>
<comment type="caution">
    <text evidence="1">The sequence shown here is derived from an EMBL/GenBank/DDBJ whole genome shotgun (WGS) entry which is preliminary data.</text>
</comment>
<name>A0AAV4RIW0_CAEEX</name>
<dbReference type="EMBL" id="BPLR01007887">
    <property type="protein sequence ID" value="GIY20454.1"/>
    <property type="molecule type" value="Genomic_DNA"/>
</dbReference>
<sequence>MDSDWKIDSEHNVGQARNRLCISSLRSLLLIRFLPLIFESSKPHFPSLLSLALSHTELQPLKWKTPK</sequence>